<keyword evidence="2" id="KW-1185">Reference proteome</keyword>
<dbReference type="AlphaFoldDB" id="A0A8J3G0I9"/>
<reference evidence="1" key="1">
    <citation type="journal article" date="2014" name="Int. J. Syst. Evol. Microbiol.">
        <title>Complete genome sequence of Corynebacterium casei LMG S-19264T (=DSM 44701T), isolated from a smear-ripened cheese.</title>
        <authorList>
            <consortium name="US DOE Joint Genome Institute (JGI-PGF)"/>
            <person name="Walter F."/>
            <person name="Albersmeier A."/>
            <person name="Kalinowski J."/>
            <person name="Ruckert C."/>
        </authorList>
    </citation>
    <scope>NUCLEOTIDE SEQUENCE</scope>
    <source>
        <strain evidence="1">KCTC 32501</strain>
    </source>
</reference>
<evidence type="ECO:0000313" key="2">
    <source>
        <dbReference type="Proteomes" id="UP000614287"/>
    </source>
</evidence>
<accession>A0A8J3G0I9</accession>
<comment type="caution">
    <text evidence="1">The sequence shown here is derived from an EMBL/GenBank/DDBJ whole genome shotgun (WGS) entry which is preliminary data.</text>
</comment>
<dbReference type="Pfam" id="PF12261">
    <property type="entry name" value="T_hemolysin"/>
    <property type="match status" value="1"/>
</dbReference>
<dbReference type="RefSeq" id="WP_189492339.1">
    <property type="nucleotide sequence ID" value="NZ_BMZG01000004.1"/>
</dbReference>
<organism evidence="1 2">
    <name type="scientific">Formosimonas limnophila</name>
    <dbReference type="NCBI Taxonomy" id="1384487"/>
    <lineage>
        <taxon>Bacteria</taxon>
        <taxon>Pseudomonadati</taxon>
        <taxon>Pseudomonadota</taxon>
        <taxon>Betaproteobacteria</taxon>
        <taxon>Burkholderiales</taxon>
        <taxon>Burkholderiaceae</taxon>
        <taxon>Formosimonas</taxon>
    </lineage>
</organism>
<dbReference type="InterPro" id="IPR022050">
    <property type="entry name" value="T_hemolysin"/>
</dbReference>
<evidence type="ECO:0008006" key="3">
    <source>
        <dbReference type="Google" id="ProtNLM"/>
    </source>
</evidence>
<reference evidence="1" key="2">
    <citation type="submission" date="2020-09" db="EMBL/GenBank/DDBJ databases">
        <authorList>
            <person name="Sun Q."/>
            <person name="Kim S."/>
        </authorList>
    </citation>
    <scope>NUCLEOTIDE SEQUENCE</scope>
    <source>
        <strain evidence="1">KCTC 32501</strain>
    </source>
</reference>
<dbReference type="Proteomes" id="UP000614287">
    <property type="component" value="Unassembled WGS sequence"/>
</dbReference>
<name>A0A8J3G0I9_9BURK</name>
<evidence type="ECO:0000313" key="1">
    <source>
        <dbReference type="EMBL" id="GHA70659.1"/>
    </source>
</evidence>
<dbReference type="EMBL" id="BMZG01000004">
    <property type="protein sequence ID" value="GHA70659.1"/>
    <property type="molecule type" value="Genomic_DNA"/>
</dbReference>
<protein>
    <recommendedName>
        <fullName evidence="3">Thermostable hemolysin</fullName>
    </recommendedName>
</protein>
<proteinExistence type="predicted"/>
<gene>
    <name evidence="1" type="ORF">GCM10009007_09330</name>
</gene>
<sequence>MPYIQTHYQEEDSALALKKVIQLAYRHYYRARVTDFMPMLAQVFVKNGTQPGRRLIATCGLRSADEILLLEQYLPAPIEKCISENEKTAVERKKILEVGQLVMQDAKEIKTLFRMMTEYCKEHHFDYMVFTVVRVLKTHLDRYCVPTRELARADISQVKQPEQWGHYYRHEPVVLYVNVASAYDVLHENELIRHCG</sequence>